<dbReference type="STRING" id="1810919.A0A3D8QAY6"/>
<dbReference type="PROSITE" id="PS50048">
    <property type="entry name" value="ZN2_CY6_FUNGAL_2"/>
    <property type="match status" value="1"/>
</dbReference>
<dbReference type="SMART" id="SM00066">
    <property type="entry name" value="GAL4"/>
    <property type="match status" value="1"/>
</dbReference>
<dbReference type="SUPFAM" id="SSF57701">
    <property type="entry name" value="Zn2/Cys6 DNA-binding domain"/>
    <property type="match status" value="1"/>
</dbReference>
<keyword evidence="5" id="KW-0238">DNA-binding</keyword>
<dbReference type="PROSITE" id="PS00463">
    <property type="entry name" value="ZN2_CY6_FUNGAL_1"/>
    <property type="match status" value="1"/>
</dbReference>
<dbReference type="GO" id="GO:0005634">
    <property type="term" value="C:nucleus"/>
    <property type="evidence" value="ECO:0007669"/>
    <property type="project" value="UniProtKB-SubCell"/>
</dbReference>
<keyword evidence="6" id="KW-0804">Transcription</keyword>
<evidence type="ECO:0000256" key="6">
    <source>
        <dbReference type="ARBA" id="ARBA00023163"/>
    </source>
</evidence>
<dbReference type="InterPro" id="IPR001138">
    <property type="entry name" value="Zn2Cys6_DnaBD"/>
</dbReference>
<dbReference type="Gene3D" id="4.10.240.10">
    <property type="entry name" value="Zn(2)-C6 fungal-type DNA-binding domain"/>
    <property type="match status" value="1"/>
</dbReference>
<dbReference type="CDD" id="cd00067">
    <property type="entry name" value="GAL4"/>
    <property type="match status" value="1"/>
</dbReference>
<dbReference type="InterPro" id="IPR036864">
    <property type="entry name" value="Zn2-C6_fun-type_DNA-bd_sf"/>
</dbReference>
<evidence type="ECO:0000256" key="7">
    <source>
        <dbReference type="ARBA" id="ARBA00023242"/>
    </source>
</evidence>
<accession>A0A3D8QAY6</accession>
<dbReference type="Proteomes" id="UP000256690">
    <property type="component" value="Unassembled WGS sequence"/>
</dbReference>
<dbReference type="GeneID" id="38121495"/>
<dbReference type="Pfam" id="PF00172">
    <property type="entry name" value="Zn_clus"/>
    <property type="match status" value="1"/>
</dbReference>
<name>A0A3D8QAY6_9EURO</name>
<evidence type="ECO:0000313" key="11">
    <source>
        <dbReference type="Proteomes" id="UP000256690"/>
    </source>
</evidence>
<reference evidence="10 11" key="1">
    <citation type="journal article" date="2018" name="IMA Fungus">
        <title>IMA Genome-F 9: Draft genome sequence of Annulohypoxylon stygium, Aspergillus mulundensis, Berkeleyomyces basicola (syn. Thielaviopsis basicola), Ceratocystis smalleyi, two Cercospora beticola strains, Coleophoma cylindrospora, Fusarium fracticaudum, Phialophora cf. hyalina, and Morchella septimelata.</title>
        <authorList>
            <person name="Wingfield B.D."/>
            <person name="Bills G.F."/>
            <person name="Dong Y."/>
            <person name="Huang W."/>
            <person name="Nel W.J."/>
            <person name="Swalarsk-Parry B.S."/>
            <person name="Vaghefi N."/>
            <person name="Wilken P.M."/>
            <person name="An Z."/>
            <person name="de Beer Z.W."/>
            <person name="De Vos L."/>
            <person name="Chen L."/>
            <person name="Duong T.A."/>
            <person name="Gao Y."/>
            <person name="Hammerbacher A."/>
            <person name="Kikkert J.R."/>
            <person name="Li Y."/>
            <person name="Li H."/>
            <person name="Li K."/>
            <person name="Li Q."/>
            <person name="Liu X."/>
            <person name="Ma X."/>
            <person name="Naidoo K."/>
            <person name="Pethybridge S.J."/>
            <person name="Sun J."/>
            <person name="Steenkamp E.T."/>
            <person name="van der Nest M.A."/>
            <person name="van Wyk S."/>
            <person name="Wingfield M.J."/>
            <person name="Xiong C."/>
            <person name="Yue Q."/>
            <person name="Zhang X."/>
        </authorList>
    </citation>
    <scope>NUCLEOTIDE SEQUENCE [LARGE SCALE GENOMIC DNA]</scope>
    <source>
        <strain evidence="10 11">DSM 5745</strain>
    </source>
</reference>
<dbReference type="EMBL" id="PVWQ01000022">
    <property type="protein sequence ID" value="RDW58919.1"/>
    <property type="molecule type" value="Genomic_DNA"/>
</dbReference>
<evidence type="ECO:0000256" key="8">
    <source>
        <dbReference type="SAM" id="MobiDB-lite"/>
    </source>
</evidence>
<evidence type="ECO:0000256" key="4">
    <source>
        <dbReference type="ARBA" id="ARBA00023015"/>
    </source>
</evidence>
<evidence type="ECO:0000256" key="3">
    <source>
        <dbReference type="ARBA" id="ARBA00022833"/>
    </source>
</evidence>
<keyword evidence="7" id="KW-0539">Nucleus</keyword>
<dbReference type="InterPro" id="IPR052202">
    <property type="entry name" value="Yeast_MetPath_Reg"/>
</dbReference>
<feature type="region of interest" description="Disordered" evidence="8">
    <location>
        <begin position="95"/>
        <end position="114"/>
    </location>
</feature>
<gene>
    <name evidence="10" type="ORF">DSM5745_11125</name>
</gene>
<keyword evidence="4" id="KW-0805">Transcription regulation</keyword>
<dbReference type="GO" id="GO:0000981">
    <property type="term" value="F:DNA-binding transcription factor activity, RNA polymerase II-specific"/>
    <property type="evidence" value="ECO:0007669"/>
    <property type="project" value="InterPro"/>
</dbReference>
<evidence type="ECO:0000256" key="1">
    <source>
        <dbReference type="ARBA" id="ARBA00004123"/>
    </source>
</evidence>
<feature type="domain" description="Zn(2)-C6 fungal-type" evidence="9">
    <location>
        <begin position="21"/>
        <end position="49"/>
    </location>
</feature>
<dbReference type="GO" id="GO:0008270">
    <property type="term" value="F:zinc ion binding"/>
    <property type="evidence" value="ECO:0007669"/>
    <property type="project" value="InterPro"/>
</dbReference>
<dbReference type="AlphaFoldDB" id="A0A3D8QAY6"/>
<evidence type="ECO:0000259" key="9">
    <source>
        <dbReference type="PROSITE" id="PS50048"/>
    </source>
</evidence>
<comment type="subcellular location">
    <subcellularLocation>
        <location evidence="1">Nucleus</location>
    </subcellularLocation>
</comment>
<evidence type="ECO:0000256" key="2">
    <source>
        <dbReference type="ARBA" id="ARBA00022723"/>
    </source>
</evidence>
<keyword evidence="2" id="KW-0479">Metal-binding</keyword>
<organism evidence="10 11">
    <name type="scientific">Aspergillus mulundensis</name>
    <dbReference type="NCBI Taxonomy" id="1810919"/>
    <lineage>
        <taxon>Eukaryota</taxon>
        <taxon>Fungi</taxon>
        <taxon>Dikarya</taxon>
        <taxon>Ascomycota</taxon>
        <taxon>Pezizomycotina</taxon>
        <taxon>Eurotiomycetes</taxon>
        <taxon>Eurotiomycetidae</taxon>
        <taxon>Eurotiales</taxon>
        <taxon>Aspergillaceae</taxon>
        <taxon>Aspergillus</taxon>
        <taxon>Aspergillus subgen. Nidulantes</taxon>
    </lineage>
</organism>
<dbReference type="PANTHER" id="PTHR47782">
    <property type="entry name" value="ZN(II)2CYS6 TRANSCRIPTION FACTOR (EUROFUNG)-RELATED"/>
    <property type="match status" value="1"/>
</dbReference>
<dbReference type="GO" id="GO:0045944">
    <property type="term" value="P:positive regulation of transcription by RNA polymerase II"/>
    <property type="evidence" value="ECO:0007669"/>
    <property type="project" value="TreeGrafter"/>
</dbReference>
<dbReference type="OrthoDB" id="298012at2759"/>
<dbReference type="GO" id="GO:0043565">
    <property type="term" value="F:sequence-specific DNA binding"/>
    <property type="evidence" value="ECO:0007669"/>
    <property type="project" value="TreeGrafter"/>
</dbReference>
<comment type="caution">
    <text evidence="10">The sequence shown here is derived from an EMBL/GenBank/DDBJ whole genome shotgun (WGS) entry which is preliminary data.</text>
</comment>
<dbReference type="GO" id="GO:0006351">
    <property type="term" value="P:DNA-templated transcription"/>
    <property type="evidence" value="ECO:0007669"/>
    <property type="project" value="InterPro"/>
</dbReference>
<keyword evidence="11" id="KW-1185">Reference proteome</keyword>
<dbReference type="CDD" id="cd12148">
    <property type="entry name" value="fungal_TF_MHR"/>
    <property type="match status" value="1"/>
</dbReference>
<protein>
    <recommendedName>
        <fullName evidence="9">Zn(2)-C6 fungal-type domain-containing protein</fullName>
    </recommendedName>
</protein>
<dbReference type="InterPro" id="IPR007219">
    <property type="entry name" value="XnlR_reg_dom"/>
</dbReference>
<evidence type="ECO:0000256" key="5">
    <source>
        <dbReference type="ARBA" id="ARBA00023125"/>
    </source>
</evidence>
<proteinExistence type="predicted"/>
<dbReference type="PANTHER" id="PTHR47782:SF14">
    <property type="entry name" value="ZN(II)2CYS6 TRANSCRIPTION FACTOR (EUROFUNG)"/>
    <property type="match status" value="1"/>
</dbReference>
<keyword evidence="3" id="KW-0862">Zinc</keyword>
<evidence type="ECO:0000313" key="10">
    <source>
        <dbReference type="EMBL" id="RDW58919.1"/>
    </source>
</evidence>
<dbReference type="RefSeq" id="XP_026598216.1">
    <property type="nucleotide sequence ID" value="XM_026753141.1"/>
</dbReference>
<dbReference type="Pfam" id="PF04082">
    <property type="entry name" value="Fungal_trans"/>
    <property type="match status" value="1"/>
</dbReference>
<sequence>MAPTQSKGPMSGCCPSRRPQACERCWKRKQKCDRLIPTCTACVEAGAHCNPRQVPVVPSDDSSGLSHAALPGYIESLTQRIELLKAFSQRKRQRVASEDVGEHATPPLNPEGLDSSVQAAMGEIGFLSRSAMAEPREGASGFPRQLAMSEMLQAMLSLSGQSPSKSNGAATETSEWDLVAVAEPRQTLREDFAAPFLQRFLRNIGMYYQRFDRTALEAQYAAFFDDTSSGSLETSDASKAHRDFCVYLAIAIGMLLSPRPSRLEVLSQSLHSAASKLLPRILQTGNGANLIHCLMLLVVYSILSPNGGSAWHLLGLAMKRCVAFGMHKEQDAASTLPKGESSPRQHLFWTLYCLDRTICTVMDRPFAIQDEDINLPFPEQPADDTDAQAAFEFHLLLYAKLATSIRHNDERCPLFHYRNVCFWRDVPREVRPFLDSNETARNYIEQLSCRALTQILALYMVHDYASPISESHLLEIEQDIRGSCERMIEQMYRSLDRPPSVVAFTDGYDIFAAGVAIICMNSPTNTEHVLVDATVVNKCVAVLTALGERFPGIKVFRRVLLAVSDVGSGRQTEDLSVSTAHDPRAEFS</sequence>
<dbReference type="SMART" id="SM00906">
    <property type="entry name" value="Fungal_trans"/>
    <property type="match status" value="1"/>
</dbReference>